<feature type="compositionally biased region" description="Low complexity" evidence="2">
    <location>
        <begin position="247"/>
        <end position="274"/>
    </location>
</feature>
<keyword evidence="4" id="KW-1185">Reference proteome</keyword>
<feature type="region of interest" description="Disordered" evidence="2">
    <location>
        <begin position="166"/>
        <end position="441"/>
    </location>
</feature>
<feature type="compositionally biased region" description="Acidic residues" evidence="2">
    <location>
        <begin position="352"/>
        <end position="363"/>
    </location>
</feature>
<feature type="compositionally biased region" description="Basic and acidic residues" evidence="2">
    <location>
        <begin position="386"/>
        <end position="399"/>
    </location>
</feature>
<evidence type="ECO:0000313" key="4">
    <source>
        <dbReference type="Proteomes" id="UP000015241"/>
    </source>
</evidence>
<evidence type="ECO:0000256" key="1">
    <source>
        <dbReference type="SAM" id="Coils"/>
    </source>
</evidence>
<feature type="compositionally biased region" description="Low complexity" evidence="2">
    <location>
        <begin position="171"/>
        <end position="182"/>
    </location>
</feature>
<reference evidence="3 4" key="1">
    <citation type="journal article" date="2012" name="Science">
        <title>The Paleozoic origin of enzymatic lignin decomposition reconstructed from 31 fungal genomes.</title>
        <authorList>
            <person name="Floudas D."/>
            <person name="Binder M."/>
            <person name="Riley R."/>
            <person name="Barry K."/>
            <person name="Blanchette R.A."/>
            <person name="Henrissat B."/>
            <person name="Martinez A.T."/>
            <person name="Otillar R."/>
            <person name="Spatafora J.W."/>
            <person name="Yadav J.S."/>
            <person name="Aerts A."/>
            <person name="Benoit I."/>
            <person name="Boyd A."/>
            <person name="Carlson A."/>
            <person name="Copeland A."/>
            <person name="Coutinho P.M."/>
            <person name="de Vries R.P."/>
            <person name="Ferreira P."/>
            <person name="Findley K."/>
            <person name="Foster B."/>
            <person name="Gaskell J."/>
            <person name="Glotzer D."/>
            <person name="Gorecki P."/>
            <person name="Heitman J."/>
            <person name="Hesse C."/>
            <person name="Hori C."/>
            <person name="Igarashi K."/>
            <person name="Jurgens J.A."/>
            <person name="Kallen N."/>
            <person name="Kersten P."/>
            <person name="Kohler A."/>
            <person name="Kuees U."/>
            <person name="Kumar T.K.A."/>
            <person name="Kuo A."/>
            <person name="LaButti K."/>
            <person name="Larrondo L.F."/>
            <person name="Lindquist E."/>
            <person name="Ling A."/>
            <person name="Lombard V."/>
            <person name="Lucas S."/>
            <person name="Lundell T."/>
            <person name="Martin R."/>
            <person name="McLaughlin D.J."/>
            <person name="Morgenstern I."/>
            <person name="Morin E."/>
            <person name="Murat C."/>
            <person name="Nagy L.G."/>
            <person name="Nolan M."/>
            <person name="Ohm R.A."/>
            <person name="Patyshakuliyeva A."/>
            <person name="Rokas A."/>
            <person name="Ruiz-Duenas F.J."/>
            <person name="Sabat G."/>
            <person name="Salamov A."/>
            <person name="Samejima M."/>
            <person name="Schmutz J."/>
            <person name="Slot J.C."/>
            <person name="St John F."/>
            <person name="Stenlid J."/>
            <person name="Sun H."/>
            <person name="Sun S."/>
            <person name="Syed K."/>
            <person name="Tsang A."/>
            <person name="Wiebenga A."/>
            <person name="Young D."/>
            <person name="Pisabarro A."/>
            <person name="Eastwood D.C."/>
            <person name="Martin F."/>
            <person name="Cullen D."/>
            <person name="Grigoriev I.V."/>
            <person name="Hibbett D.S."/>
        </authorList>
    </citation>
    <scope>NUCLEOTIDE SEQUENCE</scope>
    <source>
        <strain evidence="4">FP-58527</strain>
    </source>
</reference>
<feature type="compositionally biased region" description="Polar residues" evidence="2">
    <location>
        <begin position="423"/>
        <end position="441"/>
    </location>
</feature>
<name>S8DV88_FOMSC</name>
<protein>
    <submittedName>
        <fullName evidence="3">Uncharacterized protein</fullName>
    </submittedName>
</protein>
<dbReference type="OrthoDB" id="3269067at2759"/>
<dbReference type="Proteomes" id="UP000015241">
    <property type="component" value="Unassembled WGS sequence"/>
</dbReference>
<gene>
    <name evidence="3" type="ORF">FOMPIDRAFT_1052763</name>
</gene>
<evidence type="ECO:0000313" key="3">
    <source>
        <dbReference type="EMBL" id="EPS97071.1"/>
    </source>
</evidence>
<dbReference type="HOGENOM" id="CLU_045708_0_0_1"/>
<keyword evidence="1" id="KW-0175">Coiled coil</keyword>
<proteinExistence type="predicted"/>
<dbReference type="EMBL" id="KE504180">
    <property type="protein sequence ID" value="EPS97071.1"/>
    <property type="molecule type" value="Genomic_DNA"/>
</dbReference>
<dbReference type="InParanoid" id="S8DV88"/>
<dbReference type="AlphaFoldDB" id="S8DV88"/>
<organism evidence="3 4">
    <name type="scientific">Fomitopsis schrenkii</name>
    <name type="common">Brown rot fungus</name>
    <dbReference type="NCBI Taxonomy" id="2126942"/>
    <lineage>
        <taxon>Eukaryota</taxon>
        <taxon>Fungi</taxon>
        <taxon>Dikarya</taxon>
        <taxon>Basidiomycota</taxon>
        <taxon>Agaricomycotina</taxon>
        <taxon>Agaricomycetes</taxon>
        <taxon>Polyporales</taxon>
        <taxon>Fomitopsis</taxon>
    </lineage>
</organism>
<evidence type="ECO:0000256" key="2">
    <source>
        <dbReference type="SAM" id="MobiDB-lite"/>
    </source>
</evidence>
<dbReference type="eggNOG" id="ENOG502SR1U">
    <property type="taxonomic scope" value="Eukaryota"/>
</dbReference>
<feature type="coiled-coil region" evidence="1">
    <location>
        <begin position="42"/>
        <end position="111"/>
    </location>
</feature>
<sequence>MPPTPASIISDALTSLSKATNLALSTVEEQARTDVVRACAEAAEARRERDDALKILRDLKVEEKEWERREEAWKASVDKAELKIKHQAETISHLRAESAQWKAQLTRLEEASREEITDWKERCLRADEERCRLSSRIDELVAEQLAYNTQANAAMGALASRSPYPDLFEHSSSSTKRASTSSVHPPLSKRQASLVQAPDNNPPPSPVKSKPKQTPSKQLSHTQDAPPARTPKHKPPVSEHPTSSTKTQRTPNTPRTTSSTRAAPRAQPQTQARPQPQPEPSGPVQQRVIRRVKAVISVPVKEEEESDADPFEDSDASGSAYEPEEEQPMRKRTSGRASIGGRRRSQASRVVDEEDEEDDEEEDAPKYRHTRRPRYISEDEDDTDELAMRPNDDYEDTPKKTLKANTARLSASASAKKRKLDTEQASGTTGRATNTKVARKR</sequence>
<feature type="compositionally biased region" description="Acidic residues" evidence="2">
    <location>
        <begin position="302"/>
        <end position="315"/>
    </location>
</feature>
<accession>S8DV88</accession>